<dbReference type="Pfam" id="PF07331">
    <property type="entry name" value="TctB"/>
    <property type="match status" value="1"/>
</dbReference>
<proteinExistence type="predicted"/>
<sequence>MKNSDRYVSIVLLGLAGLWAYLTFQIKANSLPGAPGPRFFPLVIIAVLALLALALLIGSFKKGAVSKPVAAKKQDTKMADIVASQAAAAAPGKGVCEEFEEPKPVPLKMLYSFIAIFLYAVLTGLIGFYVATVPFVFVIIKLIMNTKSWLKSIIATVVITGAVYLVFTVFFKLSLPSGSLWY</sequence>
<keyword evidence="1" id="KW-1133">Transmembrane helix</keyword>
<reference evidence="3" key="1">
    <citation type="submission" date="2019-08" db="EMBL/GenBank/DDBJ databases">
        <authorList>
            <person name="Kucharzyk K."/>
            <person name="Murdoch R.W."/>
            <person name="Higgins S."/>
            <person name="Loffler F."/>
        </authorList>
    </citation>
    <scope>NUCLEOTIDE SEQUENCE</scope>
</reference>
<feature type="transmembrane region" description="Helical" evidence="1">
    <location>
        <begin position="110"/>
        <end position="143"/>
    </location>
</feature>
<accession>A0A644SZ10</accession>
<evidence type="ECO:0000313" key="3">
    <source>
        <dbReference type="EMBL" id="MPL59879.1"/>
    </source>
</evidence>
<protein>
    <recommendedName>
        <fullName evidence="2">DUF1468 domain-containing protein</fullName>
    </recommendedName>
</protein>
<evidence type="ECO:0000256" key="1">
    <source>
        <dbReference type="SAM" id="Phobius"/>
    </source>
</evidence>
<dbReference type="EMBL" id="VSSQ01000010">
    <property type="protein sequence ID" value="MPL59879.1"/>
    <property type="molecule type" value="Genomic_DNA"/>
</dbReference>
<name>A0A644SZ10_9ZZZZ</name>
<comment type="caution">
    <text evidence="3">The sequence shown here is derived from an EMBL/GenBank/DDBJ whole genome shotgun (WGS) entry which is preliminary data.</text>
</comment>
<keyword evidence="1" id="KW-0812">Transmembrane</keyword>
<feature type="domain" description="DUF1468" evidence="2">
    <location>
        <begin position="8"/>
        <end position="176"/>
    </location>
</feature>
<keyword evidence="1" id="KW-0472">Membrane</keyword>
<organism evidence="3">
    <name type="scientific">bioreactor metagenome</name>
    <dbReference type="NCBI Taxonomy" id="1076179"/>
    <lineage>
        <taxon>unclassified sequences</taxon>
        <taxon>metagenomes</taxon>
        <taxon>ecological metagenomes</taxon>
    </lineage>
</organism>
<evidence type="ECO:0000259" key="2">
    <source>
        <dbReference type="Pfam" id="PF07331"/>
    </source>
</evidence>
<dbReference type="InterPro" id="IPR009936">
    <property type="entry name" value="DUF1468"/>
</dbReference>
<gene>
    <name evidence="3" type="ORF">SDC9_05435</name>
</gene>
<feature type="transmembrane region" description="Helical" evidence="1">
    <location>
        <begin position="38"/>
        <end position="57"/>
    </location>
</feature>
<feature type="transmembrane region" description="Helical" evidence="1">
    <location>
        <begin position="149"/>
        <end position="171"/>
    </location>
</feature>
<dbReference type="AlphaFoldDB" id="A0A644SZ10"/>
<feature type="transmembrane region" description="Helical" evidence="1">
    <location>
        <begin position="7"/>
        <end position="26"/>
    </location>
</feature>